<dbReference type="PANTHER" id="PTHR42960:SF1">
    <property type="entry name" value="YCF46 PROTEIN"/>
    <property type="match status" value="1"/>
</dbReference>
<dbReference type="Gene3D" id="3.40.50.300">
    <property type="entry name" value="P-loop containing nucleotide triphosphate hydrolases"/>
    <property type="match status" value="1"/>
</dbReference>
<dbReference type="Pfam" id="PF00004">
    <property type="entry name" value="AAA"/>
    <property type="match status" value="1"/>
</dbReference>
<keyword evidence="2" id="KW-0067">ATP-binding</keyword>
<accession>A0ABY7XHI6</accession>
<dbReference type="InterPro" id="IPR003959">
    <property type="entry name" value="ATPase_AAA_core"/>
</dbReference>
<dbReference type="InterPro" id="IPR052381">
    <property type="entry name" value="AAA_domain_protein"/>
</dbReference>
<evidence type="ECO:0000256" key="3">
    <source>
        <dbReference type="ARBA" id="ARBA00038088"/>
    </source>
</evidence>
<comment type="similarity">
    <text evidence="3">Belongs to the AAA ATPase family. Highly divergent.</text>
</comment>
<dbReference type="SUPFAM" id="SSF52540">
    <property type="entry name" value="P-loop containing nucleoside triphosphate hydrolases"/>
    <property type="match status" value="1"/>
</dbReference>
<dbReference type="RefSeq" id="WP_274338774.1">
    <property type="nucleotide sequence ID" value="NZ_CP118109.1"/>
</dbReference>
<dbReference type="InterPro" id="IPR027417">
    <property type="entry name" value="P-loop_NTPase"/>
</dbReference>
<sequence length="549" mass="62153">MSTAIQQSSVDQLTVLLNSRHRAILVKTFEEQRFIENLQHIAQQKGYANMYYWSITSGLVDGITGKPAEGPKADNPMKLFDIIAEAREQNIYVIRDFHDIWTNAQAKRKLRDYLESKTEFYKPIILTSPEASIPLELEKLITLINFDLPDRDRVKFLLDGNIKFLESKDLPTPKGREYEAIIHALVGMTEHEISNILRKTTSKHKAIVLAEIVAEKEQVIRKTGLLEYITKLGDMDNVGAMDRFKEWTEDAYYAFHPDAQQYNVDPVRGVVLAGVPGTGKSLAAKSIAHQWNLPLLKMNMSDIMDSKVGQSEKNISRALKLSEQVSPCVLWMDEFEKGLSGMSSSDKSDSGTLSRVVQEILTWLSEKEKPVFVIATANDITKLPPELTRAGRFDEIMFVSLPHTEERAEILAIHLKKRGYSITNDDFEHPSTLNKLDILNLAEKMKDFTGAEIEQAVSEAGRRAYAAFRKGQREKHYITVPDLEEQANKIVPIAKRNPQLINDLREWAKHSAVCVSSTEHDFLHSGGKTEENKSGSTFRVFGTDLEFSQ</sequence>
<dbReference type="Proteomes" id="UP001221519">
    <property type="component" value="Plasmid unnamed1"/>
</dbReference>
<evidence type="ECO:0000256" key="1">
    <source>
        <dbReference type="ARBA" id="ARBA00022741"/>
    </source>
</evidence>
<geneLocation type="plasmid" evidence="6 7">
    <name>unnamed1</name>
</geneLocation>
<organism evidence="6 7">
    <name type="scientific">Paenibacillus urinalis</name>
    <dbReference type="NCBI Taxonomy" id="521520"/>
    <lineage>
        <taxon>Bacteria</taxon>
        <taxon>Bacillati</taxon>
        <taxon>Bacillota</taxon>
        <taxon>Bacilli</taxon>
        <taxon>Bacillales</taxon>
        <taxon>Paenibacillaceae</taxon>
        <taxon>Paenibacillus</taxon>
    </lineage>
</organism>
<evidence type="ECO:0000259" key="5">
    <source>
        <dbReference type="SMART" id="SM00382"/>
    </source>
</evidence>
<evidence type="ECO:0000256" key="4">
    <source>
        <dbReference type="ARBA" id="ARBA00040480"/>
    </source>
</evidence>
<gene>
    <name evidence="6" type="ORF">PUW25_25795</name>
</gene>
<dbReference type="EMBL" id="CP118109">
    <property type="protein sequence ID" value="WDI05225.1"/>
    <property type="molecule type" value="Genomic_DNA"/>
</dbReference>
<evidence type="ECO:0000313" key="7">
    <source>
        <dbReference type="Proteomes" id="UP001221519"/>
    </source>
</evidence>
<dbReference type="InterPro" id="IPR003593">
    <property type="entry name" value="AAA+_ATPase"/>
</dbReference>
<keyword evidence="1" id="KW-0547">Nucleotide-binding</keyword>
<keyword evidence="7" id="KW-1185">Reference proteome</keyword>
<evidence type="ECO:0000256" key="2">
    <source>
        <dbReference type="ARBA" id="ARBA00022840"/>
    </source>
</evidence>
<evidence type="ECO:0000313" key="6">
    <source>
        <dbReference type="EMBL" id="WDI05225.1"/>
    </source>
</evidence>
<feature type="domain" description="AAA+ ATPase" evidence="5">
    <location>
        <begin position="266"/>
        <end position="403"/>
    </location>
</feature>
<keyword evidence="6" id="KW-0614">Plasmid</keyword>
<name>A0ABY7XHI6_9BACL</name>
<dbReference type="PANTHER" id="PTHR42960">
    <property type="entry name" value="YCF46 PROTEIN"/>
    <property type="match status" value="1"/>
</dbReference>
<proteinExistence type="inferred from homology"/>
<dbReference type="Gene3D" id="1.10.8.60">
    <property type="match status" value="1"/>
</dbReference>
<reference evidence="6 7" key="1">
    <citation type="submission" date="2023-02" db="EMBL/GenBank/DDBJ databases">
        <title>Pathogen: clinical or host-associated sample.</title>
        <authorList>
            <person name="Hergert J."/>
            <person name="Casey R."/>
            <person name="Wagner J."/>
            <person name="Young E.L."/>
            <person name="Oakeson K.F."/>
        </authorList>
    </citation>
    <scope>NUCLEOTIDE SEQUENCE [LARGE SCALE GENOMIC DNA]</scope>
    <source>
        <strain evidence="6 7">2022CK-00829</strain>
        <plasmid evidence="6 7">unnamed1</plasmid>
    </source>
</reference>
<protein>
    <recommendedName>
        <fullName evidence="4">Uncharacterized AAA domain-containing protein ycf46</fullName>
    </recommendedName>
</protein>
<dbReference type="SMART" id="SM00382">
    <property type="entry name" value="AAA"/>
    <property type="match status" value="1"/>
</dbReference>